<dbReference type="Pfam" id="PF13692">
    <property type="entry name" value="Glyco_trans_1_4"/>
    <property type="match status" value="1"/>
</dbReference>
<dbReference type="Gene3D" id="3.40.50.2000">
    <property type="entry name" value="Glycogen Phosphorylase B"/>
    <property type="match status" value="2"/>
</dbReference>
<evidence type="ECO:0000259" key="3">
    <source>
        <dbReference type="Pfam" id="PF13439"/>
    </source>
</evidence>
<dbReference type="Pfam" id="PF13439">
    <property type="entry name" value="Glyco_transf_4"/>
    <property type="match status" value="1"/>
</dbReference>
<dbReference type="PANTHER" id="PTHR12526">
    <property type="entry name" value="GLYCOSYLTRANSFERASE"/>
    <property type="match status" value="1"/>
</dbReference>
<evidence type="ECO:0000313" key="4">
    <source>
        <dbReference type="EMBL" id="CCH86412.1"/>
    </source>
</evidence>
<keyword evidence="1" id="KW-0328">Glycosyltransferase</keyword>
<organism evidence="4 5">
    <name type="scientific">Modestobacter italicus (strain DSM 44449 / CECT 9708 / BC 501)</name>
    <dbReference type="NCBI Taxonomy" id="2732864"/>
    <lineage>
        <taxon>Bacteria</taxon>
        <taxon>Bacillati</taxon>
        <taxon>Actinomycetota</taxon>
        <taxon>Actinomycetes</taxon>
        <taxon>Geodermatophilales</taxon>
        <taxon>Geodermatophilaceae</taxon>
        <taxon>Modestobacter</taxon>
    </lineage>
</organism>
<gene>
    <name evidence="4" type="ordered locus">MODMU_0962</name>
</gene>
<dbReference type="SUPFAM" id="SSF53756">
    <property type="entry name" value="UDP-Glycosyltransferase/glycogen phosphorylase"/>
    <property type="match status" value="1"/>
</dbReference>
<evidence type="ECO:0000256" key="2">
    <source>
        <dbReference type="ARBA" id="ARBA00022679"/>
    </source>
</evidence>
<keyword evidence="2" id="KW-0808">Transferase</keyword>
<dbReference type="eggNOG" id="COG0438">
    <property type="taxonomic scope" value="Bacteria"/>
</dbReference>
<evidence type="ECO:0000313" key="5">
    <source>
        <dbReference type="Proteomes" id="UP000006461"/>
    </source>
</evidence>
<dbReference type="OrthoDB" id="8878585at2"/>
<dbReference type="Proteomes" id="UP000006461">
    <property type="component" value="Chromosome"/>
</dbReference>
<dbReference type="KEGG" id="mmar:MODMU_0962"/>
<dbReference type="GO" id="GO:0016757">
    <property type="term" value="F:glycosyltransferase activity"/>
    <property type="evidence" value="ECO:0007669"/>
    <property type="project" value="UniProtKB-KW"/>
</dbReference>
<proteinExistence type="predicted"/>
<dbReference type="STRING" id="477641.MODMU_0962"/>
<dbReference type="AlphaFoldDB" id="I4ESP9"/>
<name>I4ESP9_MODI5</name>
<evidence type="ECO:0000256" key="1">
    <source>
        <dbReference type="ARBA" id="ARBA00022676"/>
    </source>
</evidence>
<reference evidence="4 5" key="1">
    <citation type="journal article" date="2012" name="J. Bacteriol.">
        <title>Genome Sequence of Radiation-Resistant Modestobacter marinus Strain BC501, a Representative Actinobacterium That Thrives on Calcareous Stone Surfaces.</title>
        <authorList>
            <person name="Normand P."/>
            <person name="Gury J."/>
            <person name="Pujic P."/>
            <person name="Chouaia B."/>
            <person name="Crotti E."/>
            <person name="Brusetti L."/>
            <person name="Daffonchio D."/>
            <person name="Vacherie B."/>
            <person name="Barbe V."/>
            <person name="Medigue C."/>
            <person name="Calteau A."/>
            <person name="Ghodhbane-Gtari F."/>
            <person name="Essoussi I."/>
            <person name="Nouioui I."/>
            <person name="Abbassi-Ghozzi I."/>
            <person name="Gtari M."/>
        </authorList>
    </citation>
    <scope>NUCLEOTIDE SEQUENCE [LARGE SCALE GENOMIC DNA]</scope>
    <source>
        <strain evidence="5">BC 501</strain>
    </source>
</reference>
<keyword evidence="5" id="KW-1185">Reference proteome</keyword>
<dbReference type="EMBL" id="FO203431">
    <property type="protein sequence ID" value="CCH86412.1"/>
    <property type="molecule type" value="Genomic_DNA"/>
</dbReference>
<sequence length="407" mass="42662">MTGPGARPRVLVVHPGAELYGADRVLAESASALATRFDVTVALPGPGPLVAELEARGLRVVLCRMPVLRNSALRPRGALRLLADTVLGALPALRLLRSAGEAGVYVNTLTLPSWPLLARLAGRRSVCHVHEAEQSAPRLLRIGMAVCPALADRVVANSRFCLDVLAGTAPWLRRRATVVYNAVAAPAEVVPARAELAGPVRLLFVGRLSPRKGPQVAVATLQELLARGVDARLQLLGSVFEGYEWFETELRGTVAAAGLTDRVELLGFRSDVWPVLAGSDVVLVPSVMEESFGLTAVEAVLAARPLVVSDGSGLREAAAGYASAQSVAPGDPVRWADAVERVVGDWDTVRAAAVVDAAEARRRHAPQRYTEQLVAVVDALTGSGPAAAVPAPRRPVEAAAAVSGAAR</sequence>
<dbReference type="HOGENOM" id="CLU_009583_0_4_11"/>
<accession>I4ESP9</accession>
<dbReference type="InterPro" id="IPR028098">
    <property type="entry name" value="Glyco_trans_4-like_N"/>
</dbReference>
<dbReference type="PATRIC" id="fig|477641.3.peg.901"/>
<feature type="domain" description="Glycosyltransferase subfamily 4-like N-terminal" evidence="3">
    <location>
        <begin position="21"/>
        <end position="183"/>
    </location>
</feature>
<protein>
    <submittedName>
        <fullName evidence="4">Glycosyltransferase</fullName>
    </submittedName>
</protein>
<dbReference type="OMA" id="HYRWADI"/>